<keyword evidence="3" id="KW-0732">Signal</keyword>
<dbReference type="InParanoid" id="G1N4T5"/>
<dbReference type="InterPro" id="IPR003531">
    <property type="entry name" value="Hempt_rcpt_S_F1_CS"/>
</dbReference>
<protein>
    <recommendedName>
        <fullName evidence="8">Fibronectin type-III domain-containing protein</fullName>
    </recommendedName>
</protein>
<dbReference type="InterPro" id="IPR036116">
    <property type="entry name" value="FN3_sf"/>
</dbReference>
<dbReference type="Gene3D" id="2.60.40.10">
    <property type="entry name" value="Immunoglobulins"/>
    <property type="match status" value="2"/>
</dbReference>
<evidence type="ECO:0000313" key="9">
    <source>
        <dbReference type="Ensembl" id="ENSMGAP00000006886.3"/>
    </source>
</evidence>
<dbReference type="InterPro" id="IPR003961">
    <property type="entry name" value="FN3_dom"/>
</dbReference>
<keyword evidence="4" id="KW-1133">Transmembrane helix</keyword>
<keyword evidence="2" id="KW-0812">Transmembrane</keyword>
<keyword evidence="6" id="KW-0675">Receptor</keyword>
<evidence type="ECO:0000256" key="6">
    <source>
        <dbReference type="ARBA" id="ARBA00023170"/>
    </source>
</evidence>
<dbReference type="PANTHER" id="PTHR23037">
    <property type="entry name" value="CYTOKINE RECEPTOR"/>
    <property type="match status" value="1"/>
</dbReference>
<dbReference type="GeneTree" id="ENSGT00510000049125"/>
<dbReference type="SUPFAM" id="SSF49265">
    <property type="entry name" value="Fibronectin type III"/>
    <property type="match status" value="2"/>
</dbReference>
<evidence type="ECO:0000259" key="8">
    <source>
        <dbReference type="PROSITE" id="PS50853"/>
    </source>
</evidence>
<keyword evidence="5" id="KW-0472">Membrane</keyword>
<dbReference type="Bgee" id="ENSMGAG00000006834">
    <property type="expression patterns" value="Expressed in ovary and 1 other cell type or tissue"/>
</dbReference>
<dbReference type="AlphaFoldDB" id="G1N4T5"/>
<gene>
    <name evidence="9" type="primary">LOC104913392</name>
</gene>
<dbReference type="PROSITE" id="PS50853">
    <property type="entry name" value="FN3"/>
    <property type="match status" value="1"/>
</dbReference>
<dbReference type="HOGENOM" id="CLU_082015_0_0_1"/>
<evidence type="ECO:0000256" key="7">
    <source>
        <dbReference type="ARBA" id="ARBA00023180"/>
    </source>
</evidence>
<keyword evidence="7" id="KW-0325">Glycoprotein</keyword>
<reference evidence="9" key="3">
    <citation type="submission" date="2025-09" db="UniProtKB">
        <authorList>
            <consortium name="Ensembl"/>
        </authorList>
    </citation>
    <scope>IDENTIFICATION</scope>
</reference>
<dbReference type="InterPro" id="IPR013783">
    <property type="entry name" value="Ig-like_fold"/>
</dbReference>
<dbReference type="GO" id="GO:0009897">
    <property type="term" value="C:external side of plasma membrane"/>
    <property type="evidence" value="ECO:0007669"/>
    <property type="project" value="TreeGrafter"/>
</dbReference>
<name>G1N4T5_MELGA</name>
<dbReference type="GO" id="GO:0004896">
    <property type="term" value="F:cytokine receptor activity"/>
    <property type="evidence" value="ECO:0007669"/>
    <property type="project" value="InterPro"/>
</dbReference>
<evidence type="ECO:0000256" key="2">
    <source>
        <dbReference type="ARBA" id="ARBA00022692"/>
    </source>
</evidence>
<evidence type="ECO:0000256" key="5">
    <source>
        <dbReference type="ARBA" id="ARBA00023136"/>
    </source>
</evidence>
<dbReference type="GO" id="GO:0016064">
    <property type="term" value="P:immunoglobulin mediated immune response"/>
    <property type="evidence" value="ECO:0007669"/>
    <property type="project" value="TreeGrafter"/>
</dbReference>
<feature type="domain" description="Fibronectin type-III" evidence="8">
    <location>
        <begin position="161"/>
        <end position="259"/>
    </location>
</feature>
<organism evidence="9 10">
    <name type="scientific">Meleagris gallopavo</name>
    <name type="common">Wild turkey</name>
    <dbReference type="NCBI Taxonomy" id="9103"/>
    <lineage>
        <taxon>Eukaryota</taxon>
        <taxon>Metazoa</taxon>
        <taxon>Chordata</taxon>
        <taxon>Craniata</taxon>
        <taxon>Vertebrata</taxon>
        <taxon>Euteleostomi</taxon>
        <taxon>Archelosauria</taxon>
        <taxon>Archosauria</taxon>
        <taxon>Dinosauria</taxon>
        <taxon>Saurischia</taxon>
        <taxon>Theropoda</taxon>
        <taxon>Coelurosauria</taxon>
        <taxon>Aves</taxon>
        <taxon>Neognathae</taxon>
        <taxon>Galloanserae</taxon>
        <taxon>Galliformes</taxon>
        <taxon>Phasianidae</taxon>
        <taxon>Meleagridinae</taxon>
        <taxon>Meleagris</taxon>
    </lineage>
</organism>
<proteinExistence type="predicted"/>
<comment type="subcellular location">
    <subcellularLocation>
        <location evidence="1">Membrane</location>
        <topology evidence="1">Single-pass type I membrane protein</topology>
    </subcellularLocation>
</comment>
<dbReference type="Proteomes" id="UP000001645">
    <property type="component" value="Chromosome 16"/>
</dbReference>
<evidence type="ECO:0000256" key="3">
    <source>
        <dbReference type="ARBA" id="ARBA00022729"/>
    </source>
</evidence>
<evidence type="ECO:0000313" key="10">
    <source>
        <dbReference type="Proteomes" id="UP000001645"/>
    </source>
</evidence>
<dbReference type="Ensembl" id="ENSMGAT00000007649.3">
    <property type="protein sequence ID" value="ENSMGAP00000006886.3"/>
    <property type="gene ID" value="ENSMGAG00000006834.3"/>
</dbReference>
<evidence type="ECO:0000256" key="1">
    <source>
        <dbReference type="ARBA" id="ARBA00004479"/>
    </source>
</evidence>
<keyword evidence="10" id="KW-1185">Reference proteome</keyword>
<evidence type="ECO:0000256" key="4">
    <source>
        <dbReference type="ARBA" id="ARBA00022989"/>
    </source>
</evidence>
<reference evidence="9 10" key="1">
    <citation type="journal article" date="2010" name="PLoS Biol.">
        <title>Multi-platform next-generation sequencing of the domestic turkey (Meleagris gallopavo): genome assembly and analysis.</title>
        <authorList>
            <person name="Dalloul R.A."/>
            <person name="Long J.A."/>
            <person name="Zimin A.V."/>
            <person name="Aslam L."/>
            <person name="Beal K."/>
            <person name="Blomberg L.A."/>
            <person name="Bouffard P."/>
            <person name="Burt D.W."/>
            <person name="Crasta O."/>
            <person name="Crooijmans R.P."/>
            <person name="Cooper K."/>
            <person name="Coulombe R.A."/>
            <person name="De S."/>
            <person name="Delany M.E."/>
            <person name="Dodgson J.B."/>
            <person name="Dong J.J."/>
            <person name="Evans C."/>
            <person name="Frederickson K.M."/>
            <person name="Flicek P."/>
            <person name="Florea L."/>
            <person name="Folkerts O."/>
            <person name="Groenen M.A."/>
            <person name="Harkins T.T."/>
            <person name="Herrero J."/>
            <person name="Hoffmann S."/>
            <person name="Megens H.J."/>
            <person name="Jiang A."/>
            <person name="de Jong P."/>
            <person name="Kaiser P."/>
            <person name="Kim H."/>
            <person name="Kim K.W."/>
            <person name="Kim S."/>
            <person name="Langenberger D."/>
            <person name="Lee M.K."/>
            <person name="Lee T."/>
            <person name="Mane S."/>
            <person name="Marcais G."/>
            <person name="Marz M."/>
            <person name="McElroy A.P."/>
            <person name="Modise T."/>
            <person name="Nefedov M."/>
            <person name="Notredame C."/>
            <person name="Paton I.R."/>
            <person name="Payne W.S."/>
            <person name="Pertea G."/>
            <person name="Prickett D."/>
            <person name="Puiu D."/>
            <person name="Qioa D."/>
            <person name="Raineri E."/>
            <person name="Ruffier M."/>
            <person name="Salzberg S.L."/>
            <person name="Schatz M.C."/>
            <person name="Scheuring C."/>
            <person name="Schmidt C.J."/>
            <person name="Schroeder S."/>
            <person name="Searle S.M."/>
            <person name="Smith E.J."/>
            <person name="Smith J."/>
            <person name="Sonstegard T.S."/>
            <person name="Stadler P.F."/>
            <person name="Tafer H."/>
            <person name="Tu Z.J."/>
            <person name="Van Tassell C.P."/>
            <person name="Vilella A.J."/>
            <person name="Williams K.P."/>
            <person name="Yorke J.A."/>
            <person name="Zhang L."/>
            <person name="Zhang H.B."/>
            <person name="Zhang X."/>
            <person name="Zhang Y."/>
            <person name="Reed K.M."/>
        </authorList>
    </citation>
    <scope>NUCLEOTIDE SEQUENCE [LARGE SCALE GENOMIC DNA]</scope>
</reference>
<accession>G1N4T5</accession>
<reference evidence="9" key="2">
    <citation type="submission" date="2025-08" db="UniProtKB">
        <authorList>
            <consortium name="Ensembl"/>
        </authorList>
    </citation>
    <scope>IDENTIFICATION</scope>
</reference>
<dbReference type="PROSITE" id="PS01355">
    <property type="entry name" value="HEMATOPO_REC_S_F1"/>
    <property type="match status" value="1"/>
</dbReference>
<dbReference type="PANTHER" id="PTHR23037:SF29">
    <property type="entry name" value="INTERLEUKIN-9 RECEPTOR"/>
    <property type="match status" value="1"/>
</dbReference>
<sequence length="510" mass="56965">MGSLEQHAVCRGADLSCGMKVVANIILSGMGRNVQQTGLQLCITAVLLLGEGRGRDFPGSLSCLNNYVTTVSCTWAPEEPVGDGPFHLHFTNLWSKGQNASCQLTARDSMRDQYHCTMHLARQILETDGYRVSLQGNFYGSNHTYITFQEYSPRQHIKLDPPLNIQSNVTANKCQIWWTVPSYLDEILQYQLQYKEYSTSWETAQNKTPPSSLPQIEIEGTEFRSGISYIARVRCKISEIEDSYHSQWSDWSQTTVFQREGSSELSENHFDTRTFEFLIIPLSFGTLLYLFWNCKLSSRAKVLSCLNIPTPAAFFQPLYNLHNGNFKDWVGPNEACSQLKREEASNSNKVAADEVSELNIQELISQISLKPMESTNLAAEEEIIAFASGPSQQLVPSRCVRGEEIEVRPAVLVNQNHANDTIGLKISEKIKANLESSSMGRSYPSHLQPGKSDCLMLQESLEMASVSFSSSDYCTLCDSDTTEGLIPAELLKLSDGNGLVKCENDQNDLP</sequence>